<keyword evidence="12 19" id="KW-0547">Nucleotide-binding</keyword>
<evidence type="ECO:0000256" key="6">
    <source>
        <dbReference type="ARBA" id="ARBA00005159"/>
    </source>
</evidence>
<feature type="active site" description="GMP-histidine intermediate" evidence="18">
    <location>
        <position position="50"/>
    </location>
</feature>
<evidence type="ECO:0000256" key="19">
    <source>
        <dbReference type="PIRSR" id="PIRSR006135-2"/>
    </source>
</evidence>
<comment type="catalytic activity">
    <reaction evidence="3">
        <text>adenosylcob(III)inamide + GTP = adenosylcob(III)inamide phosphate + GDP + H(+)</text>
        <dbReference type="Rhea" id="RHEA:15765"/>
        <dbReference type="ChEBI" id="CHEBI:2480"/>
        <dbReference type="ChEBI" id="CHEBI:15378"/>
        <dbReference type="ChEBI" id="CHEBI:37565"/>
        <dbReference type="ChEBI" id="CHEBI:58189"/>
        <dbReference type="ChEBI" id="CHEBI:58502"/>
        <dbReference type="EC" id="2.7.1.156"/>
    </reaction>
</comment>
<evidence type="ECO:0000256" key="18">
    <source>
        <dbReference type="PIRSR" id="PIRSR006135-1"/>
    </source>
</evidence>
<evidence type="ECO:0000256" key="8">
    <source>
        <dbReference type="ARBA" id="ARBA00012016"/>
    </source>
</evidence>
<evidence type="ECO:0000256" key="17">
    <source>
        <dbReference type="ARBA" id="ARBA00030571"/>
    </source>
</evidence>
<dbReference type="SUPFAM" id="SSF52540">
    <property type="entry name" value="P-loop containing nucleoside triphosphate hydrolases"/>
    <property type="match status" value="1"/>
</dbReference>
<dbReference type="CDD" id="cd00544">
    <property type="entry name" value="CobU"/>
    <property type="match status" value="1"/>
</dbReference>
<dbReference type="NCBIfam" id="NF004469">
    <property type="entry name" value="PRK05800.1"/>
    <property type="match status" value="1"/>
</dbReference>
<comment type="pathway">
    <text evidence="5">Cofactor biosynthesis; adenosylcobalamin biosynthesis; adenosylcobalamin from cob(II)yrinate a,c-diamide: step 6/7.</text>
</comment>
<evidence type="ECO:0000256" key="2">
    <source>
        <dbReference type="ARBA" id="ARBA00000711"/>
    </source>
</evidence>
<evidence type="ECO:0000256" key="4">
    <source>
        <dbReference type="ARBA" id="ARBA00003889"/>
    </source>
</evidence>
<dbReference type="InterPro" id="IPR003203">
    <property type="entry name" value="CobU/CobP"/>
</dbReference>
<evidence type="ECO:0000256" key="16">
    <source>
        <dbReference type="ARBA" id="ARBA00029570"/>
    </source>
</evidence>
<dbReference type="EMBL" id="BSDY01000006">
    <property type="protein sequence ID" value="GLI56168.1"/>
    <property type="molecule type" value="Genomic_DNA"/>
</dbReference>
<dbReference type="EC" id="2.7.7.62" evidence="9"/>
<protein>
    <recommendedName>
        <fullName evidence="16">Adenosylcobinamide kinase</fullName>
        <ecNumber evidence="8">2.7.1.156</ecNumber>
        <ecNumber evidence="9">2.7.7.62</ecNumber>
    </recommendedName>
    <alternativeName>
        <fullName evidence="17">Adenosylcobinamide-phosphate guanylyltransferase</fullName>
    </alternativeName>
</protein>
<dbReference type="PANTHER" id="PTHR34848:SF1">
    <property type="entry name" value="BIFUNCTIONAL ADENOSYLCOBALAMIN BIOSYNTHESIS PROTEIN COBU"/>
    <property type="match status" value="1"/>
</dbReference>
<evidence type="ECO:0000256" key="5">
    <source>
        <dbReference type="ARBA" id="ARBA00004692"/>
    </source>
</evidence>
<dbReference type="GO" id="GO:0008820">
    <property type="term" value="F:cobinamide phosphate guanylyltransferase activity"/>
    <property type="evidence" value="ECO:0007669"/>
    <property type="project" value="UniProtKB-EC"/>
</dbReference>
<evidence type="ECO:0000256" key="1">
    <source>
        <dbReference type="ARBA" id="ARBA00000312"/>
    </source>
</evidence>
<comment type="function">
    <text evidence="4">Catalyzes ATP-dependent phosphorylation of adenosylcobinamide and addition of GMP to adenosylcobinamide phosphate.</text>
</comment>
<dbReference type="RefSeq" id="WP_281835113.1">
    <property type="nucleotide sequence ID" value="NZ_BSDY01000006.1"/>
</dbReference>
<dbReference type="GO" id="GO:0043752">
    <property type="term" value="F:adenosylcobinamide kinase activity"/>
    <property type="evidence" value="ECO:0007669"/>
    <property type="project" value="UniProtKB-EC"/>
</dbReference>
<feature type="binding site" evidence="19">
    <location>
        <position position="62"/>
    </location>
    <ligand>
        <name>GTP</name>
        <dbReference type="ChEBI" id="CHEBI:37565"/>
    </ligand>
</feature>
<keyword evidence="13 20" id="KW-0418">Kinase</keyword>
<keyword evidence="11" id="KW-0808">Transferase</keyword>
<evidence type="ECO:0000256" key="14">
    <source>
        <dbReference type="ARBA" id="ARBA00022840"/>
    </source>
</evidence>
<name>A0A9W6GJ82_9FUSO</name>
<dbReference type="Pfam" id="PF02283">
    <property type="entry name" value="CobU"/>
    <property type="match status" value="1"/>
</dbReference>
<evidence type="ECO:0000256" key="12">
    <source>
        <dbReference type="ARBA" id="ARBA00022741"/>
    </source>
</evidence>
<comment type="catalytic activity">
    <reaction evidence="2">
        <text>adenosylcob(III)inamide phosphate + GTP + H(+) = adenosylcob(III)inamide-GDP + diphosphate</text>
        <dbReference type="Rhea" id="RHEA:22712"/>
        <dbReference type="ChEBI" id="CHEBI:15378"/>
        <dbReference type="ChEBI" id="CHEBI:33019"/>
        <dbReference type="ChEBI" id="CHEBI:37565"/>
        <dbReference type="ChEBI" id="CHEBI:58502"/>
        <dbReference type="ChEBI" id="CHEBI:60487"/>
        <dbReference type="EC" id="2.7.7.62"/>
    </reaction>
</comment>
<keyword evidence="10" id="KW-0169">Cobalamin biosynthesis</keyword>
<gene>
    <name evidence="20" type="ORF">PM10SUCC1_16820</name>
</gene>
<evidence type="ECO:0000313" key="21">
    <source>
        <dbReference type="Proteomes" id="UP001144471"/>
    </source>
</evidence>
<comment type="catalytic activity">
    <reaction evidence="1">
        <text>adenosylcob(III)inamide + ATP = adenosylcob(III)inamide phosphate + ADP + H(+)</text>
        <dbReference type="Rhea" id="RHEA:15769"/>
        <dbReference type="ChEBI" id="CHEBI:2480"/>
        <dbReference type="ChEBI" id="CHEBI:15378"/>
        <dbReference type="ChEBI" id="CHEBI:30616"/>
        <dbReference type="ChEBI" id="CHEBI:58502"/>
        <dbReference type="ChEBI" id="CHEBI:456216"/>
        <dbReference type="EC" id="2.7.1.156"/>
    </reaction>
</comment>
<sequence length="186" mass="21247">MGKITYVTGGARSGKSTFAEKYVVESKLPKVYVATAIPFDNEMKLRVEKHREQRGSQWLTIEGYRGLGEKLKGNITEEKIVLLDCLTNMVSNLMIMEREYDWDNISKEDLHSLEEEVRGEVEEILEYIDRSDIELVVVSNELGMGLVPPYALGRHFRDIAGRMNQMIAERAHEAYLIVSGLPVRLK</sequence>
<comment type="pathway">
    <text evidence="6">Cofactor biosynthesis; adenosylcobalamin biosynthesis; adenosylcobalamin from cob(II)yrinate a,c-diamide: step 5/7.</text>
</comment>
<feature type="binding site" evidence="19">
    <location>
        <begin position="51"/>
        <end position="54"/>
    </location>
    <ligand>
        <name>GTP</name>
        <dbReference type="ChEBI" id="CHEBI:37565"/>
    </ligand>
</feature>
<feature type="binding site" evidence="19">
    <location>
        <begin position="34"/>
        <end position="36"/>
    </location>
    <ligand>
        <name>GTP</name>
        <dbReference type="ChEBI" id="CHEBI:37565"/>
    </ligand>
</feature>
<dbReference type="Proteomes" id="UP001144471">
    <property type="component" value="Unassembled WGS sequence"/>
</dbReference>
<dbReference type="InterPro" id="IPR027417">
    <property type="entry name" value="P-loop_NTPase"/>
</dbReference>
<proteinExistence type="inferred from homology"/>
<dbReference type="AlphaFoldDB" id="A0A9W6GJ82"/>
<evidence type="ECO:0000256" key="11">
    <source>
        <dbReference type="ARBA" id="ARBA00022679"/>
    </source>
</evidence>
<evidence type="ECO:0000256" key="7">
    <source>
        <dbReference type="ARBA" id="ARBA00007490"/>
    </source>
</evidence>
<dbReference type="GO" id="GO:0009236">
    <property type="term" value="P:cobalamin biosynthetic process"/>
    <property type="evidence" value="ECO:0007669"/>
    <property type="project" value="UniProtKB-KW"/>
</dbReference>
<evidence type="ECO:0000256" key="10">
    <source>
        <dbReference type="ARBA" id="ARBA00022573"/>
    </source>
</evidence>
<keyword evidence="14" id="KW-0067">ATP-binding</keyword>
<dbReference type="Gene3D" id="3.40.50.300">
    <property type="entry name" value="P-loop containing nucleotide triphosphate hydrolases"/>
    <property type="match status" value="1"/>
</dbReference>
<organism evidence="20 21">
    <name type="scientific">Propionigenium maris DSM 9537</name>
    <dbReference type="NCBI Taxonomy" id="1123000"/>
    <lineage>
        <taxon>Bacteria</taxon>
        <taxon>Fusobacteriati</taxon>
        <taxon>Fusobacteriota</taxon>
        <taxon>Fusobacteriia</taxon>
        <taxon>Fusobacteriales</taxon>
        <taxon>Fusobacteriaceae</taxon>
        <taxon>Propionigenium</taxon>
    </lineage>
</organism>
<feature type="binding site" evidence="19">
    <location>
        <position position="84"/>
    </location>
    <ligand>
        <name>GTP</name>
        <dbReference type="ChEBI" id="CHEBI:37565"/>
    </ligand>
</feature>
<dbReference type="GO" id="GO:0005524">
    <property type="term" value="F:ATP binding"/>
    <property type="evidence" value="ECO:0007669"/>
    <property type="project" value="UniProtKB-KW"/>
</dbReference>
<evidence type="ECO:0000256" key="13">
    <source>
        <dbReference type="ARBA" id="ARBA00022777"/>
    </source>
</evidence>
<comment type="similarity">
    <text evidence="7">Belongs to the CobU/CobP family.</text>
</comment>
<evidence type="ECO:0000256" key="15">
    <source>
        <dbReference type="ARBA" id="ARBA00023134"/>
    </source>
</evidence>
<dbReference type="GO" id="GO:0005525">
    <property type="term" value="F:GTP binding"/>
    <property type="evidence" value="ECO:0007669"/>
    <property type="project" value="UniProtKB-KW"/>
</dbReference>
<dbReference type="EC" id="2.7.1.156" evidence="8"/>
<dbReference type="PIRSF" id="PIRSF006135">
    <property type="entry name" value="CobU"/>
    <property type="match status" value="1"/>
</dbReference>
<evidence type="ECO:0000256" key="9">
    <source>
        <dbReference type="ARBA" id="ARBA00012523"/>
    </source>
</evidence>
<accession>A0A9W6GJ82</accession>
<keyword evidence="21" id="KW-1185">Reference proteome</keyword>
<keyword evidence="15 19" id="KW-0342">GTP-binding</keyword>
<comment type="caution">
    <text evidence="20">The sequence shown here is derived from an EMBL/GenBank/DDBJ whole genome shotgun (WGS) entry which is preliminary data.</text>
</comment>
<feature type="binding site" evidence="19">
    <location>
        <begin position="9"/>
        <end position="16"/>
    </location>
    <ligand>
        <name>GTP</name>
        <dbReference type="ChEBI" id="CHEBI:37565"/>
    </ligand>
</feature>
<reference evidence="20" key="1">
    <citation type="submission" date="2022-12" db="EMBL/GenBank/DDBJ databases">
        <title>Reference genome sequencing for broad-spectrum identification of bacterial and archaeal isolates by mass spectrometry.</title>
        <authorList>
            <person name="Sekiguchi Y."/>
            <person name="Tourlousse D.M."/>
        </authorList>
    </citation>
    <scope>NUCLEOTIDE SEQUENCE</scope>
    <source>
        <strain evidence="20">10succ1</strain>
    </source>
</reference>
<evidence type="ECO:0000256" key="3">
    <source>
        <dbReference type="ARBA" id="ARBA00001522"/>
    </source>
</evidence>
<dbReference type="PANTHER" id="PTHR34848">
    <property type="match status" value="1"/>
</dbReference>
<evidence type="ECO:0000313" key="20">
    <source>
        <dbReference type="EMBL" id="GLI56168.1"/>
    </source>
</evidence>